<gene>
    <name evidence="2" type="ORF">FGF68_09000</name>
</gene>
<feature type="transmembrane region" description="Helical" evidence="1">
    <location>
        <begin position="7"/>
        <end position="31"/>
    </location>
</feature>
<accession>A0A5C4RXH2</accession>
<evidence type="ECO:0000313" key="3">
    <source>
        <dbReference type="Proteomes" id="UP000309544"/>
    </source>
</evidence>
<dbReference type="Proteomes" id="UP000309544">
    <property type="component" value="Unassembled WGS sequence"/>
</dbReference>
<name>A0A5C4RXH2_PROVB</name>
<dbReference type="RefSeq" id="WP_068867421.1">
    <property type="nucleotide sequence ID" value="NZ_VDCI01000009.1"/>
</dbReference>
<reference evidence="2 3" key="1">
    <citation type="submission" date="2019-05" db="EMBL/GenBank/DDBJ databases">
        <title>Draft Whole-Genome sequence of the green sulfur bacterium Prosthecochloris vibrioformis DSM 260.</title>
        <authorList>
            <person name="Meyer T.E."/>
            <person name="Kyndt J.A."/>
        </authorList>
    </citation>
    <scope>NUCLEOTIDE SEQUENCE [LARGE SCALE GENOMIC DNA]</scope>
    <source>
        <strain evidence="2 3">DSM 260</strain>
    </source>
</reference>
<evidence type="ECO:0000313" key="2">
    <source>
        <dbReference type="EMBL" id="TNJ35983.1"/>
    </source>
</evidence>
<keyword evidence="3" id="KW-1185">Reference proteome</keyword>
<sequence length="76" mass="8468">MQRKELFSFLLQGVFLVAWMPIVWLLVSALLGPLLSLAVAQVWLQQLLLVALSAGLSLFMLGQVRRLGALFSRSLE</sequence>
<dbReference type="EMBL" id="VDCI01000009">
    <property type="protein sequence ID" value="TNJ35983.1"/>
    <property type="molecule type" value="Genomic_DNA"/>
</dbReference>
<evidence type="ECO:0000256" key="1">
    <source>
        <dbReference type="SAM" id="Phobius"/>
    </source>
</evidence>
<feature type="transmembrane region" description="Helical" evidence="1">
    <location>
        <begin position="43"/>
        <end position="64"/>
    </location>
</feature>
<proteinExistence type="predicted"/>
<keyword evidence="1" id="KW-0472">Membrane</keyword>
<protein>
    <submittedName>
        <fullName evidence="2">Uncharacterized protein</fullName>
    </submittedName>
</protein>
<organism evidence="2 3">
    <name type="scientific">Prosthecochloris vibrioformis</name>
    <name type="common">Chlorobium vibrioforme</name>
    <dbReference type="NCBI Taxonomy" id="1098"/>
    <lineage>
        <taxon>Bacteria</taxon>
        <taxon>Pseudomonadati</taxon>
        <taxon>Chlorobiota</taxon>
        <taxon>Chlorobiia</taxon>
        <taxon>Chlorobiales</taxon>
        <taxon>Chlorobiaceae</taxon>
        <taxon>Prosthecochloris</taxon>
    </lineage>
</organism>
<comment type="caution">
    <text evidence="2">The sequence shown here is derived from an EMBL/GenBank/DDBJ whole genome shotgun (WGS) entry which is preliminary data.</text>
</comment>
<dbReference type="AlphaFoldDB" id="A0A5C4RXH2"/>
<keyword evidence="1" id="KW-1133">Transmembrane helix</keyword>
<keyword evidence="1" id="KW-0812">Transmembrane</keyword>